<accession>A0A424YAX5</accession>
<evidence type="ECO:0000313" key="6">
    <source>
        <dbReference type="Proteomes" id="UP000285138"/>
    </source>
</evidence>
<evidence type="ECO:0000259" key="4">
    <source>
        <dbReference type="PROSITE" id="PS00662"/>
    </source>
</evidence>
<dbReference type="GO" id="GO:0005524">
    <property type="term" value="F:ATP binding"/>
    <property type="evidence" value="ECO:0007669"/>
    <property type="project" value="UniProtKB-KW"/>
</dbReference>
<comment type="caution">
    <text evidence="5">The sequence shown here is derived from an EMBL/GenBank/DDBJ whole genome shotgun (WGS) entry which is preliminary data.</text>
</comment>
<dbReference type="Gene3D" id="3.40.50.300">
    <property type="entry name" value="P-loop containing nucleotide triphosphate hydrolases"/>
    <property type="match status" value="1"/>
</dbReference>
<dbReference type="PANTHER" id="PTHR30258">
    <property type="entry name" value="TYPE II SECRETION SYSTEM PROTEIN GSPE-RELATED"/>
    <property type="match status" value="1"/>
</dbReference>
<feature type="domain" description="Bacterial type II secretion system protein E" evidence="4">
    <location>
        <begin position="147"/>
        <end position="161"/>
    </location>
</feature>
<organism evidence="5 6">
    <name type="scientific">Candidatus Syntrophonatronum acetioxidans</name>
    <dbReference type="NCBI Taxonomy" id="1795816"/>
    <lineage>
        <taxon>Bacteria</taxon>
        <taxon>Bacillati</taxon>
        <taxon>Bacillota</taxon>
        <taxon>Clostridia</taxon>
        <taxon>Eubacteriales</taxon>
        <taxon>Syntrophomonadaceae</taxon>
        <taxon>Candidatus Syntrophonatronum</taxon>
    </lineage>
</organism>
<evidence type="ECO:0000256" key="2">
    <source>
        <dbReference type="ARBA" id="ARBA00022741"/>
    </source>
</evidence>
<dbReference type="CDD" id="cd01129">
    <property type="entry name" value="PulE-GspE-like"/>
    <property type="match status" value="1"/>
</dbReference>
<evidence type="ECO:0000256" key="3">
    <source>
        <dbReference type="ARBA" id="ARBA00022840"/>
    </source>
</evidence>
<dbReference type="InterPro" id="IPR003593">
    <property type="entry name" value="AAA+_ATPase"/>
</dbReference>
<dbReference type="Gene3D" id="3.30.450.90">
    <property type="match status" value="1"/>
</dbReference>
<keyword evidence="2" id="KW-0547">Nucleotide-binding</keyword>
<dbReference type="Pfam" id="PF00437">
    <property type="entry name" value="T2SSE"/>
    <property type="match status" value="1"/>
</dbReference>
<dbReference type="InterPro" id="IPR001482">
    <property type="entry name" value="T2SS/T4SS_dom"/>
</dbReference>
<dbReference type="SUPFAM" id="SSF52540">
    <property type="entry name" value="P-loop containing nucleoside triphosphate hydrolases"/>
    <property type="match status" value="1"/>
</dbReference>
<dbReference type="GO" id="GO:0005886">
    <property type="term" value="C:plasma membrane"/>
    <property type="evidence" value="ECO:0007669"/>
    <property type="project" value="TreeGrafter"/>
</dbReference>
<gene>
    <name evidence="5" type="ORF">D5R97_08800</name>
</gene>
<feature type="non-terminal residue" evidence="5">
    <location>
        <position position="1"/>
    </location>
</feature>
<comment type="similarity">
    <text evidence="1">Belongs to the GSP E family.</text>
</comment>
<name>A0A424YAX5_9FIRM</name>
<dbReference type="PROSITE" id="PS00662">
    <property type="entry name" value="T2SP_E"/>
    <property type="match status" value="1"/>
</dbReference>
<evidence type="ECO:0000313" key="5">
    <source>
        <dbReference type="EMBL" id="RQD73834.1"/>
    </source>
</evidence>
<keyword evidence="3" id="KW-0067">ATP-binding</keyword>
<protein>
    <submittedName>
        <fullName evidence="5">Type II/IV secretion system protein</fullName>
    </submittedName>
</protein>
<dbReference type="Proteomes" id="UP000285138">
    <property type="component" value="Unassembled WGS sequence"/>
</dbReference>
<dbReference type="InterPro" id="IPR027417">
    <property type="entry name" value="P-loop_NTPase"/>
</dbReference>
<dbReference type="FunFam" id="3.40.50.300:FF:000398">
    <property type="entry name" value="Type IV pilus assembly ATPase PilB"/>
    <property type="match status" value="1"/>
</dbReference>
<proteinExistence type="inferred from homology"/>
<sequence>TRIKVMANMDIAEKRIPQDGRITLRVEGKTIDVRVASLPTPYGEKLTLRLLDRSARLITLEELGFPSDYLEKYRQVMSLPYGFILVTGPTGSGKSTTLYSTLVELNSPEKHIITLEDPIERRLEGINQVQVNIRAGMTFASGLRSILRNDPDIVMVGEIRDHETARIAVESALTGHLVLSTLHTNDAAGAVTRLGDMGIEPYLTSSSLAGVVAQRLMRVLCDNCKKPEKLCKADVLNSVPDFPLDPGEDEVTLYRPEGCMRCNNTGYRGRTGAYELLTMSENIQKMVLGRSSTNAIKQAAVEEGMITLRQDGLLKVKKGITSLEELLRVII</sequence>
<dbReference type="AlphaFoldDB" id="A0A424YAX5"/>
<reference evidence="5 6" key="1">
    <citation type="submission" date="2018-08" db="EMBL/GenBank/DDBJ databases">
        <title>The metabolism and importance of syntrophic acetate oxidation coupled to methane or sulfide production in haloalkaline environments.</title>
        <authorList>
            <person name="Timmers P.H.A."/>
            <person name="Vavourakis C.D."/>
            <person name="Sorokin D.Y."/>
            <person name="Sinninghe Damste J.S."/>
            <person name="Muyzer G."/>
            <person name="Stams A.J.M."/>
            <person name="Plugge C.M."/>
        </authorList>
    </citation>
    <scope>NUCLEOTIDE SEQUENCE [LARGE SCALE GENOMIC DNA]</scope>
    <source>
        <strain evidence="5">MSAO_Bac1</strain>
    </source>
</reference>
<evidence type="ECO:0000256" key="1">
    <source>
        <dbReference type="ARBA" id="ARBA00006611"/>
    </source>
</evidence>
<dbReference type="EMBL" id="QZAA01000234">
    <property type="protein sequence ID" value="RQD73834.1"/>
    <property type="molecule type" value="Genomic_DNA"/>
</dbReference>
<dbReference type="PANTHER" id="PTHR30258:SF1">
    <property type="entry name" value="PROTEIN TRANSPORT PROTEIN HOFB HOMOLOG"/>
    <property type="match status" value="1"/>
</dbReference>
<dbReference type="SMART" id="SM00382">
    <property type="entry name" value="AAA"/>
    <property type="match status" value="1"/>
</dbReference>
<dbReference type="GO" id="GO:0016887">
    <property type="term" value="F:ATP hydrolysis activity"/>
    <property type="evidence" value="ECO:0007669"/>
    <property type="project" value="TreeGrafter"/>
</dbReference>